<protein>
    <submittedName>
        <fullName evidence="1">Uncharacterized protein</fullName>
    </submittedName>
</protein>
<comment type="caution">
    <text evidence="1">The sequence shown here is derived from an EMBL/GenBank/DDBJ whole genome shotgun (WGS) entry which is preliminary data.</text>
</comment>
<dbReference type="Proteomes" id="UP001228581">
    <property type="component" value="Unassembled WGS sequence"/>
</dbReference>
<keyword evidence="2" id="KW-1185">Reference proteome</keyword>
<gene>
    <name evidence="1" type="ORF">QNI19_08320</name>
</gene>
<proteinExistence type="predicted"/>
<accession>A0ABT7CGS9</accession>
<evidence type="ECO:0000313" key="2">
    <source>
        <dbReference type="Proteomes" id="UP001228581"/>
    </source>
</evidence>
<sequence length="154" mass="17557">MDALLNFFTNLIQSILGKSGDTVNKLEILLENARKRLKTVQETYYVKFKKDPDSFLSQTGALWFARKDLEAARYYATGGKEGYAVSDKADAVSALTKLDPRFSSLLQDIQETEIQMQEMENAKGFFFAGIKDNSIFYKDIRTRRELSARESSEV</sequence>
<reference evidence="1 2" key="1">
    <citation type="submission" date="2023-05" db="EMBL/GenBank/DDBJ databases">
        <authorList>
            <person name="Zhang X."/>
        </authorList>
    </citation>
    <scope>NUCLEOTIDE SEQUENCE [LARGE SCALE GENOMIC DNA]</scope>
    <source>
        <strain evidence="1 2">DM2B3-1</strain>
    </source>
</reference>
<organism evidence="1 2">
    <name type="scientific">Xanthocytophaga flava</name>
    <dbReference type="NCBI Taxonomy" id="3048013"/>
    <lineage>
        <taxon>Bacteria</taxon>
        <taxon>Pseudomonadati</taxon>
        <taxon>Bacteroidota</taxon>
        <taxon>Cytophagia</taxon>
        <taxon>Cytophagales</taxon>
        <taxon>Rhodocytophagaceae</taxon>
        <taxon>Xanthocytophaga</taxon>
    </lineage>
</organism>
<dbReference type="EMBL" id="JASJOT010000004">
    <property type="protein sequence ID" value="MDJ1492933.1"/>
    <property type="molecule type" value="Genomic_DNA"/>
</dbReference>
<name>A0ABT7CGS9_9BACT</name>
<dbReference type="RefSeq" id="WP_313994455.1">
    <property type="nucleotide sequence ID" value="NZ_JASJOT010000004.1"/>
</dbReference>
<evidence type="ECO:0000313" key="1">
    <source>
        <dbReference type="EMBL" id="MDJ1492933.1"/>
    </source>
</evidence>